<keyword evidence="5 7" id="KW-1133">Transmembrane helix</keyword>
<gene>
    <name evidence="9" type="ORF">IM697_23435</name>
</gene>
<feature type="transmembrane region" description="Helical" evidence="7">
    <location>
        <begin position="38"/>
        <end position="55"/>
    </location>
</feature>
<keyword evidence="10" id="KW-1185">Reference proteome</keyword>
<dbReference type="Gene3D" id="1.20.1250.20">
    <property type="entry name" value="MFS general substrate transporter like domains"/>
    <property type="match status" value="2"/>
</dbReference>
<feature type="domain" description="Major facilitator superfamily (MFS) profile" evidence="8">
    <location>
        <begin position="23"/>
        <end position="439"/>
    </location>
</feature>
<dbReference type="Pfam" id="PF00083">
    <property type="entry name" value="Sugar_tr"/>
    <property type="match status" value="1"/>
</dbReference>
<evidence type="ECO:0000256" key="1">
    <source>
        <dbReference type="ARBA" id="ARBA00004651"/>
    </source>
</evidence>
<evidence type="ECO:0000256" key="3">
    <source>
        <dbReference type="ARBA" id="ARBA00022475"/>
    </source>
</evidence>
<feature type="transmembrane region" description="Helical" evidence="7">
    <location>
        <begin position="195"/>
        <end position="215"/>
    </location>
</feature>
<feature type="transmembrane region" description="Helical" evidence="7">
    <location>
        <begin position="160"/>
        <end position="183"/>
    </location>
</feature>
<dbReference type="PANTHER" id="PTHR43045">
    <property type="entry name" value="SHIKIMATE TRANSPORTER"/>
    <property type="match status" value="1"/>
</dbReference>
<feature type="transmembrane region" description="Helical" evidence="7">
    <location>
        <begin position="386"/>
        <end position="407"/>
    </location>
</feature>
<feature type="transmembrane region" description="Helical" evidence="7">
    <location>
        <begin position="318"/>
        <end position="340"/>
    </location>
</feature>
<feature type="transmembrane region" description="Helical" evidence="7">
    <location>
        <begin position="346"/>
        <end position="365"/>
    </location>
</feature>
<accession>A0A7M2SA87</accession>
<reference evidence="9 10" key="1">
    <citation type="submission" date="2020-10" db="EMBL/GenBank/DDBJ databases">
        <title>Streptomyces ferrugineus complate genome analysis.</title>
        <authorList>
            <person name="Anwar N."/>
        </authorList>
    </citation>
    <scope>NUCLEOTIDE SEQUENCE [LARGE SCALE GENOMIC DNA]</scope>
    <source>
        <strain evidence="9 10">CCTCC AA2014009</strain>
    </source>
</reference>
<dbReference type="Proteomes" id="UP000594205">
    <property type="component" value="Chromosome"/>
</dbReference>
<dbReference type="Pfam" id="PF07690">
    <property type="entry name" value="MFS_1"/>
    <property type="match status" value="1"/>
</dbReference>
<feature type="transmembrane region" description="Helical" evidence="7">
    <location>
        <begin position="67"/>
        <end position="88"/>
    </location>
</feature>
<protein>
    <submittedName>
        <fullName evidence="9">MFS transporter</fullName>
    </submittedName>
</protein>
<feature type="transmembrane region" description="Helical" evidence="7">
    <location>
        <begin position="252"/>
        <end position="277"/>
    </location>
</feature>
<dbReference type="EMBL" id="CP063373">
    <property type="protein sequence ID" value="QOV33204.1"/>
    <property type="molecule type" value="Genomic_DNA"/>
</dbReference>
<evidence type="ECO:0000256" key="7">
    <source>
        <dbReference type="SAM" id="Phobius"/>
    </source>
</evidence>
<keyword evidence="4 7" id="KW-0812">Transmembrane</keyword>
<feature type="transmembrane region" description="Helical" evidence="7">
    <location>
        <begin position="95"/>
        <end position="114"/>
    </location>
</feature>
<dbReference type="GO" id="GO:0005886">
    <property type="term" value="C:plasma membrane"/>
    <property type="evidence" value="ECO:0007669"/>
    <property type="project" value="UniProtKB-SubCell"/>
</dbReference>
<comment type="subcellular location">
    <subcellularLocation>
        <location evidence="1">Cell membrane</location>
        <topology evidence="1">Multi-pass membrane protein</topology>
    </subcellularLocation>
</comment>
<dbReference type="InterPro" id="IPR036259">
    <property type="entry name" value="MFS_trans_sf"/>
</dbReference>
<dbReference type="InterPro" id="IPR005828">
    <property type="entry name" value="MFS_sugar_transport-like"/>
</dbReference>
<dbReference type="PANTHER" id="PTHR43045:SF1">
    <property type="entry name" value="SHIKIMATE TRANSPORTER"/>
    <property type="match status" value="1"/>
</dbReference>
<proteinExistence type="predicted"/>
<dbReference type="AlphaFoldDB" id="A0A7M2SA87"/>
<evidence type="ECO:0000259" key="8">
    <source>
        <dbReference type="PROSITE" id="PS50850"/>
    </source>
</evidence>
<keyword evidence="6 7" id="KW-0472">Membrane</keyword>
<feature type="transmembrane region" description="Helical" evidence="7">
    <location>
        <begin position="289"/>
        <end position="311"/>
    </location>
</feature>
<dbReference type="InterPro" id="IPR020846">
    <property type="entry name" value="MFS_dom"/>
</dbReference>
<evidence type="ECO:0000256" key="2">
    <source>
        <dbReference type="ARBA" id="ARBA00022448"/>
    </source>
</evidence>
<keyword evidence="2" id="KW-0813">Transport</keyword>
<organism evidence="9 10">
    <name type="scientific">Streptomyces ferrugineus</name>
    <dbReference type="NCBI Taxonomy" id="1413221"/>
    <lineage>
        <taxon>Bacteria</taxon>
        <taxon>Bacillati</taxon>
        <taxon>Actinomycetota</taxon>
        <taxon>Actinomycetes</taxon>
        <taxon>Kitasatosporales</taxon>
        <taxon>Streptomycetaceae</taxon>
        <taxon>Streptomyces</taxon>
    </lineage>
</organism>
<evidence type="ECO:0000256" key="6">
    <source>
        <dbReference type="ARBA" id="ARBA00023136"/>
    </source>
</evidence>
<evidence type="ECO:0000256" key="5">
    <source>
        <dbReference type="ARBA" id="ARBA00022989"/>
    </source>
</evidence>
<dbReference type="GO" id="GO:0022857">
    <property type="term" value="F:transmembrane transporter activity"/>
    <property type="evidence" value="ECO:0007669"/>
    <property type="project" value="InterPro"/>
</dbReference>
<name>A0A7M2SA87_9ACTN</name>
<keyword evidence="3" id="KW-1003">Cell membrane</keyword>
<dbReference type="InterPro" id="IPR011701">
    <property type="entry name" value="MFS"/>
</dbReference>
<dbReference type="SUPFAM" id="SSF103473">
    <property type="entry name" value="MFS general substrate transporter"/>
    <property type="match status" value="1"/>
</dbReference>
<sequence>MTVPSNPRTAAPEAVPLHRSARASFAAAIATSLEWYDFFIYSTAAALVFNTTFFATDNAVVSALNSFATVAVGFIARPIGGVVAGALGDKHGRKPVLVGAMILMAVATTLIGFVPNSEVVWLAPTLLIALRLCQGLAVGAQWSSAVLVATENAPAHLRGFFGSFAQLGVPIGAVLGNVVFLIATAASSPEAFVDWVWRIPFWISLIMLPIAFAIHRFLEETPEFKAVAARAAEQPQVQRSGFLEVVRHNPGAILAAAGANTVGVVLFQVTVAGSVQFVTTYLEVTRTAALTWVLITCTLMMPLVPFFGWLSDRFGRKLVFGLGAAAMLVWGVPMWLLIPASGPDQIWPFALAIVGAGIAMSLQTGTQGTLIAELFPPEVRSSGASLGYQIAGIIGGFGPFVTVALINGNTANAWRVGVLIAALAAVSLICLQLIIRRRYHSTPGPAVSGEAEALSAR</sequence>
<dbReference type="KEGG" id="sfeu:IM697_23435"/>
<evidence type="ECO:0000256" key="4">
    <source>
        <dbReference type="ARBA" id="ARBA00022692"/>
    </source>
</evidence>
<evidence type="ECO:0000313" key="9">
    <source>
        <dbReference type="EMBL" id="QOV33204.1"/>
    </source>
</evidence>
<feature type="transmembrane region" description="Helical" evidence="7">
    <location>
        <begin position="413"/>
        <end position="435"/>
    </location>
</feature>
<evidence type="ECO:0000313" key="10">
    <source>
        <dbReference type="Proteomes" id="UP000594205"/>
    </source>
</evidence>
<dbReference type="PROSITE" id="PS50850">
    <property type="entry name" value="MFS"/>
    <property type="match status" value="1"/>
</dbReference>